<evidence type="ECO:0000313" key="3">
    <source>
        <dbReference type="EMBL" id="PVD37511.1"/>
    </source>
</evidence>
<keyword evidence="2" id="KW-0472">Membrane</keyword>
<protein>
    <submittedName>
        <fullName evidence="3">Uncharacterized protein</fullName>
    </submittedName>
</protein>
<evidence type="ECO:0000256" key="1">
    <source>
        <dbReference type="SAM" id="MobiDB-lite"/>
    </source>
</evidence>
<proteinExistence type="predicted"/>
<keyword evidence="2" id="KW-1133">Transmembrane helix</keyword>
<gene>
    <name evidence="3" type="ORF">C0Q70_00105</name>
</gene>
<keyword evidence="2" id="KW-0812">Transmembrane</keyword>
<dbReference type="Proteomes" id="UP000245119">
    <property type="component" value="Linkage Group LG1"/>
</dbReference>
<name>A0A2T7PVS1_POMCA</name>
<organism evidence="3 4">
    <name type="scientific">Pomacea canaliculata</name>
    <name type="common">Golden apple snail</name>
    <dbReference type="NCBI Taxonomy" id="400727"/>
    <lineage>
        <taxon>Eukaryota</taxon>
        <taxon>Metazoa</taxon>
        <taxon>Spiralia</taxon>
        <taxon>Lophotrochozoa</taxon>
        <taxon>Mollusca</taxon>
        <taxon>Gastropoda</taxon>
        <taxon>Caenogastropoda</taxon>
        <taxon>Architaenioglossa</taxon>
        <taxon>Ampullarioidea</taxon>
        <taxon>Ampullariidae</taxon>
        <taxon>Pomacea</taxon>
    </lineage>
</organism>
<sequence>MSTLRGTAIARVQPPPRRQPPQQQHHHLRQPPPSLLWLLLLMCLLASAGVTAGQGLVAGTVLGNIMSREFSDN</sequence>
<reference evidence="3 4" key="1">
    <citation type="submission" date="2018-04" db="EMBL/GenBank/DDBJ databases">
        <title>The genome of golden apple snail Pomacea canaliculata provides insight into stress tolerance and invasive adaptation.</title>
        <authorList>
            <person name="Liu C."/>
            <person name="Liu B."/>
            <person name="Ren Y."/>
            <person name="Zhang Y."/>
            <person name="Wang H."/>
            <person name="Li S."/>
            <person name="Jiang F."/>
            <person name="Yin L."/>
            <person name="Zhang G."/>
            <person name="Qian W."/>
            <person name="Fan W."/>
        </authorList>
    </citation>
    <scope>NUCLEOTIDE SEQUENCE [LARGE SCALE GENOMIC DNA]</scope>
    <source>
        <strain evidence="3">SZHN2017</strain>
        <tissue evidence="3">Muscle</tissue>
    </source>
</reference>
<evidence type="ECO:0000256" key="2">
    <source>
        <dbReference type="SAM" id="Phobius"/>
    </source>
</evidence>
<feature type="region of interest" description="Disordered" evidence="1">
    <location>
        <begin position="1"/>
        <end position="29"/>
    </location>
</feature>
<feature type="transmembrane region" description="Helical" evidence="2">
    <location>
        <begin position="35"/>
        <end position="62"/>
    </location>
</feature>
<dbReference type="AlphaFoldDB" id="A0A2T7PVS1"/>
<accession>A0A2T7PVS1</accession>
<dbReference type="EMBL" id="PZQS01000001">
    <property type="protein sequence ID" value="PVD37511.1"/>
    <property type="molecule type" value="Genomic_DNA"/>
</dbReference>
<evidence type="ECO:0000313" key="4">
    <source>
        <dbReference type="Proteomes" id="UP000245119"/>
    </source>
</evidence>
<keyword evidence="4" id="KW-1185">Reference proteome</keyword>
<comment type="caution">
    <text evidence="3">The sequence shown here is derived from an EMBL/GenBank/DDBJ whole genome shotgun (WGS) entry which is preliminary data.</text>
</comment>